<protein>
    <submittedName>
        <fullName evidence="1">S-adenosyl methyltransferase</fullName>
    </submittedName>
</protein>
<accession>A0A3E0HDF5</accession>
<reference evidence="1 2" key="1">
    <citation type="submission" date="2018-08" db="EMBL/GenBank/DDBJ databases">
        <title>Genomic Encyclopedia of Archaeal and Bacterial Type Strains, Phase II (KMG-II): from individual species to whole genera.</title>
        <authorList>
            <person name="Goeker M."/>
        </authorList>
    </citation>
    <scope>NUCLEOTIDE SEQUENCE [LARGE SCALE GENOMIC DNA]</scope>
    <source>
        <strain evidence="1 2">DSM 45791</strain>
    </source>
</reference>
<organism evidence="1 2">
    <name type="scientific">Kutzneria buriramensis</name>
    <dbReference type="NCBI Taxonomy" id="1045776"/>
    <lineage>
        <taxon>Bacteria</taxon>
        <taxon>Bacillati</taxon>
        <taxon>Actinomycetota</taxon>
        <taxon>Actinomycetes</taxon>
        <taxon>Pseudonocardiales</taxon>
        <taxon>Pseudonocardiaceae</taxon>
        <taxon>Kutzneria</taxon>
    </lineage>
</organism>
<dbReference type="Proteomes" id="UP000256269">
    <property type="component" value="Unassembled WGS sequence"/>
</dbReference>
<dbReference type="AlphaFoldDB" id="A0A3E0HDF5"/>
<dbReference type="PIRSF" id="PIRSF017393">
    <property type="entry name" value="MTase_SAV2177"/>
    <property type="match status" value="1"/>
</dbReference>
<gene>
    <name evidence="1" type="ORF">BCF44_110327</name>
</gene>
<dbReference type="GO" id="GO:0008168">
    <property type="term" value="F:methyltransferase activity"/>
    <property type="evidence" value="ECO:0007669"/>
    <property type="project" value="UniProtKB-KW"/>
</dbReference>
<evidence type="ECO:0000313" key="1">
    <source>
        <dbReference type="EMBL" id="REH42826.1"/>
    </source>
</evidence>
<dbReference type="Pfam" id="PF04672">
    <property type="entry name" value="Methyltransf_19"/>
    <property type="match status" value="1"/>
</dbReference>
<keyword evidence="2" id="KW-1185">Reference proteome</keyword>
<dbReference type="SUPFAM" id="SSF53335">
    <property type="entry name" value="S-adenosyl-L-methionine-dependent methyltransferases"/>
    <property type="match status" value="1"/>
</dbReference>
<comment type="caution">
    <text evidence="1">The sequence shown here is derived from an EMBL/GenBank/DDBJ whole genome shotgun (WGS) entry which is preliminary data.</text>
</comment>
<dbReference type="GO" id="GO:0032259">
    <property type="term" value="P:methylation"/>
    <property type="evidence" value="ECO:0007669"/>
    <property type="project" value="UniProtKB-KW"/>
</dbReference>
<dbReference type="Gene3D" id="3.40.50.150">
    <property type="entry name" value="Vaccinia Virus protein VP39"/>
    <property type="match status" value="1"/>
</dbReference>
<dbReference type="InterPro" id="IPR006764">
    <property type="entry name" value="SAM_dep_MeTrfase_SAV2177_type"/>
</dbReference>
<proteinExistence type="predicted"/>
<keyword evidence="1" id="KW-0808">Transferase</keyword>
<sequence>MLDHPSWAHTYIDLDTPNAARIYDYLLGGATNSAADREMAREVIRVMPEVEYLTWANRAFLRRAVRHLVASGVRQFIDIGSGIPTAGNVHEVAQAADPTCRVVYVDREPTAVVHSELLLQDNEFAAVIQEDFRRPGAVLSSPEVQHLIDFDQPVGLLLFALLHHVGDEDDPAGLLSVYREALPEGSYLALSHSTHEAESDHILTVYDLYAANRTPITLRGRADIERMIEGFEPLEPGIVHVPRWRPEFPEDADHTEEAAIYGVVARKL</sequence>
<keyword evidence="1" id="KW-0489">Methyltransferase</keyword>
<name>A0A3E0HDF5_9PSEU</name>
<dbReference type="EMBL" id="QUNO01000010">
    <property type="protein sequence ID" value="REH42826.1"/>
    <property type="molecule type" value="Genomic_DNA"/>
</dbReference>
<dbReference type="InterPro" id="IPR029063">
    <property type="entry name" value="SAM-dependent_MTases_sf"/>
</dbReference>
<evidence type="ECO:0000313" key="2">
    <source>
        <dbReference type="Proteomes" id="UP000256269"/>
    </source>
</evidence>
<dbReference type="RefSeq" id="WP_246015678.1">
    <property type="nucleotide sequence ID" value="NZ_CP144375.1"/>
</dbReference>